<comment type="caution">
    <text evidence="2">The sequence shown here is derived from an EMBL/GenBank/DDBJ whole genome shotgun (WGS) entry which is preliminary data.</text>
</comment>
<feature type="region of interest" description="Disordered" evidence="1">
    <location>
        <begin position="59"/>
        <end position="79"/>
    </location>
</feature>
<evidence type="ECO:0000313" key="2">
    <source>
        <dbReference type="EMBL" id="KAJ6688755.1"/>
    </source>
</evidence>
<sequence>MSLTFISWCPVFQKRVLDLMLLNLLSYLIHVSERATIMAARLEAVLSSRLGKEQLLETLPDHQQEEAQENMLRPDGRIENSEDSTVAYREFFSNLKSAMHENDVARSSQFLEKARSIAREFLTK</sequence>
<dbReference type="AlphaFoldDB" id="A0A9Q0STG7"/>
<keyword evidence="3" id="KW-1185">Reference proteome</keyword>
<protein>
    <submittedName>
        <fullName evidence="2">Uncharacterized protein</fullName>
    </submittedName>
</protein>
<dbReference type="Proteomes" id="UP001151752">
    <property type="component" value="Chromosome 15W"/>
</dbReference>
<name>A0A9Q0STG7_9ROSI</name>
<dbReference type="EMBL" id="JAPFFM010000019">
    <property type="protein sequence ID" value="KAJ6688755.1"/>
    <property type="molecule type" value="Genomic_DNA"/>
</dbReference>
<proteinExistence type="predicted"/>
<accession>A0A9Q0STG7</accession>
<gene>
    <name evidence="2" type="ORF">OIU74_017295</name>
</gene>
<organism evidence="2 3">
    <name type="scientific">Salix koriyanagi</name>
    <dbReference type="NCBI Taxonomy" id="2511006"/>
    <lineage>
        <taxon>Eukaryota</taxon>
        <taxon>Viridiplantae</taxon>
        <taxon>Streptophyta</taxon>
        <taxon>Embryophyta</taxon>
        <taxon>Tracheophyta</taxon>
        <taxon>Spermatophyta</taxon>
        <taxon>Magnoliopsida</taxon>
        <taxon>eudicotyledons</taxon>
        <taxon>Gunneridae</taxon>
        <taxon>Pentapetalae</taxon>
        <taxon>rosids</taxon>
        <taxon>fabids</taxon>
        <taxon>Malpighiales</taxon>
        <taxon>Salicaceae</taxon>
        <taxon>Saliceae</taxon>
        <taxon>Salix</taxon>
    </lineage>
</organism>
<evidence type="ECO:0000256" key="1">
    <source>
        <dbReference type="SAM" id="MobiDB-lite"/>
    </source>
</evidence>
<evidence type="ECO:0000313" key="3">
    <source>
        <dbReference type="Proteomes" id="UP001151752"/>
    </source>
</evidence>
<reference evidence="2" key="1">
    <citation type="submission" date="2022-11" db="EMBL/GenBank/DDBJ databases">
        <authorList>
            <person name="Hyden B.L."/>
            <person name="Feng K."/>
            <person name="Yates T."/>
            <person name="Jawdy S."/>
            <person name="Smart L.B."/>
            <person name="Muchero W."/>
        </authorList>
    </citation>
    <scope>NUCLEOTIDE SEQUENCE</scope>
    <source>
        <tissue evidence="2">Shoot tip</tissue>
    </source>
</reference>
<reference evidence="2" key="2">
    <citation type="journal article" date="2023" name="Int. J. Mol. Sci.">
        <title>De Novo Assembly and Annotation of 11 Diverse Shrub Willow (Salix) Genomes Reveals Novel Gene Organization in Sex-Linked Regions.</title>
        <authorList>
            <person name="Hyden B."/>
            <person name="Feng K."/>
            <person name="Yates T.B."/>
            <person name="Jawdy S."/>
            <person name="Cereghino C."/>
            <person name="Smart L.B."/>
            <person name="Muchero W."/>
        </authorList>
    </citation>
    <scope>NUCLEOTIDE SEQUENCE</scope>
    <source>
        <tissue evidence="2">Shoot tip</tissue>
    </source>
</reference>